<organism evidence="2 3">
    <name type="scientific">Granulicella rosea</name>
    <dbReference type="NCBI Taxonomy" id="474952"/>
    <lineage>
        <taxon>Bacteria</taxon>
        <taxon>Pseudomonadati</taxon>
        <taxon>Acidobacteriota</taxon>
        <taxon>Terriglobia</taxon>
        <taxon>Terriglobales</taxon>
        <taxon>Acidobacteriaceae</taxon>
        <taxon>Granulicella</taxon>
    </lineage>
</organism>
<proteinExistence type="predicted"/>
<feature type="signal peptide" evidence="1">
    <location>
        <begin position="1"/>
        <end position="20"/>
    </location>
</feature>
<evidence type="ECO:0000256" key="1">
    <source>
        <dbReference type="SAM" id="SignalP"/>
    </source>
</evidence>
<sequence length="311" mass="34737">MRRIALFFTLILSMAASARAEGSAVPHELFGFLLRQSPEAFERTLGAPFKDGVREDGAHYWAYAIPGTKEDYLVVYFRPMTNMPDRLLATTLELTGTEYKGPTGFFGLHLGDSAAMVTAKLGKPSSVKHEDDVNVDLWDWPEKNYSLEMTPAGKVYSFQIADPLSPFPVKIPDGIALVKEFVLAARQRPRSKGVEEMMSSLSGDAFCSSKQWTGFSENAARTALKEINSPVSLCLTRMVAALEHVNFDHAWQDIRIYEDKAPSTIVVKFPVGCSLREVVLNWEVGAWRVYEITFSDAPFTAIDGRIRRRSI</sequence>
<feature type="chain" id="PRO_5012489487" evidence="1">
    <location>
        <begin position="21"/>
        <end position="311"/>
    </location>
</feature>
<keyword evidence="1" id="KW-0732">Signal</keyword>
<dbReference type="RefSeq" id="WP_089406409.1">
    <property type="nucleotide sequence ID" value="NZ_FZOU01000001.1"/>
</dbReference>
<dbReference type="AlphaFoldDB" id="A0A239CSL2"/>
<evidence type="ECO:0000313" key="3">
    <source>
        <dbReference type="Proteomes" id="UP000198356"/>
    </source>
</evidence>
<dbReference type="EMBL" id="FZOU01000001">
    <property type="protein sequence ID" value="SNS22504.1"/>
    <property type="molecule type" value="Genomic_DNA"/>
</dbReference>
<keyword evidence="3" id="KW-1185">Reference proteome</keyword>
<protein>
    <submittedName>
        <fullName evidence="2">Uncharacterized protein</fullName>
    </submittedName>
</protein>
<evidence type="ECO:0000313" key="2">
    <source>
        <dbReference type="EMBL" id="SNS22504.1"/>
    </source>
</evidence>
<accession>A0A239CSL2</accession>
<reference evidence="2 3" key="1">
    <citation type="submission" date="2017-06" db="EMBL/GenBank/DDBJ databases">
        <authorList>
            <person name="Kim H.J."/>
            <person name="Triplett B.A."/>
        </authorList>
    </citation>
    <scope>NUCLEOTIDE SEQUENCE [LARGE SCALE GENOMIC DNA]</scope>
    <source>
        <strain evidence="2 3">DSM 18704</strain>
    </source>
</reference>
<dbReference type="Proteomes" id="UP000198356">
    <property type="component" value="Unassembled WGS sequence"/>
</dbReference>
<gene>
    <name evidence="2" type="ORF">SAMN05421770_10162</name>
</gene>
<name>A0A239CSL2_9BACT</name>